<proteinExistence type="predicted"/>
<sequence>MLKPEGEKGGRGKTVQKSEGFSHASLAQARFILRHDDQLAQSVINGQLVRRVPKPDTVSLFKSLTVSDFNPSI</sequence>
<feature type="region of interest" description="Disordered" evidence="1">
    <location>
        <begin position="1"/>
        <end position="21"/>
    </location>
</feature>
<dbReference type="Proteomes" id="UP000553980">
    <property type="component" value="Unassembled WGS sequence"/>
</dbReference>
<comment type="caution">
    <text evidence="3">The sequence shown here is derived from an EMBL/GenBank/DDBJ whole genome shotgun (WGS) entry which is preliminary data.</text>
</comment>
<protein>
    <submittedName>
        <fullName evidence="3">Uncharacterized protein</fullName>
    </submittedName>
</protein>
<feature type="compositionally biased region" description="Basic and acidic residues" evidence="1">
    <location>
        <begin position="1"/>
        <end position="10"/>
    </location>
</feature>
<dbReference type="EMBL" id="JACIEX010000005">
    <property type="protein sequence ID" value="MBB4094109.1"/>
    <property type="molecule type" value="Genomic_DNA"/>
</dbReference>
<name>A0A5C5CEE0_9HYPH</name>
<reference evidence="3" key="2">
    <citation type="submission" date="2019-06" db="EMBL/GenBank/DDBJ databases">
        <authorList>
            <person name="Hu M."/>
        </authorList>
    </citation>
    <scope>NUCLEOTIDE SEQUENCE</scope>
    <source>
        <strain evidence="3">08RB2639</strain>
    </source>
</reference>
<reference evidence="2 5" key="3">
    <citation type="submission" date="2020-08" db="EMBL/GenBank/DDBJ databases">
        <title>Genomic Encyclopedia of Type Strains, Phase IV (KMG-IV): sequencing the most valuable type-strain genomes for metagenomic binning, comparative biology and taxonomic classification.</title>
        <authorList>
            <person name="Goeker M."/>
        </authorList>
    </citation>
    <scope>NUCLEOTIDE SEQUENCE [LARGE SCALE GENOMIC DNA]</scope>
    <source>
        <strain evidence="2 5">DSM 23868</strain>
    </source>
</reference>
<dbReference type="AlphaFoldDB" id="A0A5C5CEE0"/>
<keyword evidence="5" id="KW-1185">Reference proteome</keyword>
<evidence type="ECO:0000313" key="2">
    <source>
        <dbReference type="EMBL" id="MBB4094109.1"/>
    </source>
</evidence>
<dbReference type="Proteomes" id="UP000313390">
    <property type="component" value="Unassembled WGS sequence"/>
</dbReference>
<accession>A0A5C5CEE0</accession>
<gene>
    <name evidence="3" type="ORF">FIB18_20675</name>
    <name evidence="2" type="ORF">GGQ79_002628</name>
</gene>
<organism evidence="3 4">
    <name type="scientific">Brucella pecoris</name>
    <dbReference type="NCBI Taxonomy" id="867683"/>
    <lineage>
        <taxon>Bacteria</taxon>
        <taxon>Pseudomonadati</taxon>
        <taxon>Pseudomonadota</taxon>
        <taxon>Alphaproteobacteria</taxon>
        <taxon>Hyphomicrobiales</taxon>
        <taxon>Brucellaceae</taxon>
        <taxon>Brucella/Ochrobactrum group</taxon>
        <taxon>Brucella</taxon>
    </lineage>
</organism>
<evidence type="ECO:0000313" key="4">
    <source>
        <dbReference type="Proteomes" id="UP000313390"/>
    </source>
</evidence>
<evidence type="ECO:0000313" key="5">
    <source>
        <dbReference type="Proteomes" id="UP000553980"/>
    </source>
</evidence>
<evidence type="ECO:0000256" key="1">
    <source>
        <dbReference type="SAM" id="MobiDB-lite"/>
    </source>
</evidence>
<dbReference type="EMBL" id="VEWK01000013">
    <property type="protein sequence ID" value="TNV09478.1"/>
    <property type="molecule type" value="Genomic_DNA"/>
</dbReference>
<dbReference type="RefSeq" id="WP_140022504.1">
    <property type="nucleotide sequence ID" value="NZ_JACIEX010000005.1"/>
</dbReference>
<evidence type="ECO:0000313" key="3">
    <source>
        <dbReference type="EMBL" id="TNV09478.1"/>
    </source>
</evidence>
<reference evidence="3 4" key="1">
    <citation type="journal article" date="2011" name="Int. J. Syst. Evol. Microbiol.">
        <title>Ochrobactrum pecoris sp. nov., isolated from farm animals.</title>
        <authorList>
            <person name="Kampfer P."/>
            <person name="Huber B."/>
            <person name="Busse H.J."/>
            <person name="Scholz H.C."/>
            <person name="Tomaso H."/>
            <person name="Hotzel H."/>
            <person name="Melzer F."/>
        </authorList>
    </citation>
    <scope>NUCLEOTIDE SEQUENCE [LARGE SCALE GENOMIC DNA]</scope>
    <source>
        <strain evidence="3 4">08RB2639</strain>
    </source>
</reference>